<sequence>MTKRRRRIREVMKKEES</sequence>
<dbReference type="AlphaFoldDB" id="A0A0A9A8Z0"/>
<reference evidence="1" key="2">
    <citation type="journal article" date="2015" name="Data Brief">
        <title>Shoot transcriptome of the giant reed, Arundo donax.</title>
        <authorList>
            <person name="Barrero R.A."/>
            <person name="Guerrero F.D."/>
            <person name="Moolhuijzen P."/>
            <person name="Goolsby J.A."/>
            <person name="Tidwell J."/>
            <person name="Bellgard S.E."/>
            <person name="Bellgard M.I."/>
        </authorList>
    </citation>
    <scope>NUCLEOTIDE SEQUENCE</scope>
    <source>
        <tissue evidence="1">Shoot tissue taken approximately 20 cm above the soil surface</tissue>
    </source>
</reference>
<name>A0A0A9A8Z0_ARUDO</name>
<proteinExistence type="predicted"/>
<accession>A0A0A9A8Z0</accession>
<dbReference type="EMBL" id="GBRH01249801">
    <property type="protein sequence ID" value="JAD48094.1"/>
    <property type="molecule type" value="Transcribed_RNA"/>
</dbReference>
<evidence type="ECO:0000313" key="1">
    <source>
        <dbReference type="EMBL" id="JAD48094.1"/>
    </source>
</evidence>
<reference evidence="1" key="1">
    <citation type="submission" date="2014-09" db="EMBL/GenBank/DDBJ databases">
        <authorList>
            <person name="Magalhaes I.L.F."/>
            <person name="Oliveira U."/>
            <person name="Santos F.R."/>
            <person name="Vidigal T.H.D.A."/>
            <person name="Brescovit A.D."/>
            <person name="Santos A.J."/>
        </authorList>
    </citation>
    <scope>NUCLEOTIDE SEQUENCE</scope>
    <source>
        <tissue evidence="1">Shoot tissue taken approximately 20 cm above the soil surface</tissue>
    </source>
</reference>
<protein>
    <submittedName>
        <fullName evidence="1">Uncharacterized protein</fullName>
    </submittedName>
</protein>
<organism evidence="1">
    <name type="scientific">Arundo donax</name>
    <name type="common">Giant reed</name>
    <name type="synonym">Donax arundinaceus</name>
    <dbReference type="NCBI Taxonomy" id="35708"/>
    <lineage>
        <taxon>Eukaryota</taxon>
        <taxon>Viridiplantae</taxon>
        <taxon>Streptophyta</taxon>
        <taxon>Embryophyta</taxon>
        <taxon>Tracheophyta</taxon>
        <taxon>Spermatophyta</taxon>
        <taxon>Magnoliopsida</taxon>
        <taxon>Liliopsida</taxon>
        <taxon>Poales</taxon>
        <taxon>Poaceae</taxon>
        <taxon>PACMAD clade</taxon>
        <taxon>Arundinoideae</taxon>
        <taxon>Arundineae</taxon>
        <taxon>Arundo</taxon>
    </lineage>
</organism>